<comment type="caution">
    <text evidence="2">The sequence shown here is derived from an EMBL/GenBank/DDBJ whole genome shotgun (WGS) entry which is preliminary data.</text>
</comment>
<dbReference type="InterPro" id="IPR016039">
    <property type="entry name" value="Thiolase-like"/>
</dbReference>
<sequence length="114" mass="12417">MGRRVVITGMGGLCGLGTCAASSWKEMREGRSAIGPIVNSELYELKVRIGADLKALSEHDIDRKQPADLDAMSNVLRQRKVRVALNNVSSFGGTNGFWHSAKLVRRLSVHRLAG</sequence>
<reference evidence="2 3" key="1">
    <citation type="submission" date="2020-03" db="EMBL/GenBank/DDBJ databases">
        <title>Bradyrhizobium diversity isolated from nodules of Muelleranthus trifoliolatus.</title>
        <authorList>
            <person name="Klepa M."/>
            <person name="Helene L."/>
            <person name="Hungria M."/>
        </authorList>
    </citation>
    <scope>NUCLEOTIDE SEQUENCE [LARGE SCALE GENOMIC DNA]</scope>
    <source>
        <strain evidence="2 3">WSM 1744</strain>
    </source>
</reference>
<evidence type="ECO:0000259" key="1">
    <source>
        <dbReference type="Pfam" id="PF00109"/>
    </source>
</evidence>
<dbReference type="Proteomes" id="UP000528734">
    <property type="component" value="Unassembled WGS sequence"/>
</dbReference>
<dbReference type="SUPFAM" id="SSF53901">
    <property type="entry name" value="Thiolase-like"/>
    <property type="match status" value="1"/>
</dbReference>
<dbReference type="InterPro" id="IPR014030">
    <property type="entry name" value="Ketoacyl_synth_N"/>
</dbReference>
<dbReference type="Gene3D" id="3.40.47.10">
    <property type="match status" value="1"/>
</dbReference>
<proteinExistence type="predicted"/>
<keyword evidence="3" id="KW-1185">Reference proteome</keyword>
<evidence type="ECO:0000313" key="2">
    <source>
        <dbReference type="EMBL" id="NOJ44696.1"/>
    </source>
</evidence>
<feature type="domain" description="Beta-ketoacyl synthase-like N-terminal" evidence="1">
    <location>
        <begin position="3"/>
        <end position="77"/>
    </location>
</feature>
<organism evidence="2 3">
    <name type="scientific">Bradyrhizobium archetypum</name>
    <dbReference type="NCBI Taxonomy" id="2721160"/>
    <lineage>
        <taxon>Bacteria</taxon>
        <taxon>Pseudomonadati</taxon>
        <taxon>Pseudomonadota</taxon>
        <taxon>Alphaproteobacteria</taxon>
        <taxon>Hyphomicrobiales</taxon>
        <taxon>Nitrobacteraceae</taxon>
        <taxon>Bradyrhizobium</taxon>
    </lineage>
</organism>
<accession>A0A7Y4GZH3</accession>
<dbReference type="GO" id="GO:0016746">
    <property type="term" value="F:acyltransferase activity"/>
    <property type="evidence" value="ECO:0007669"/>
    <property type="project" value="InterPro"/>
</dbReference>
<gene>
    <name evidence="2" type="ORF">HCN50_00135</name>
</gene>
<dbReference type="Pfam" id="PF00109">
    <property type="entry name" value="ketoacyl-synt"/>
    <property type="match status" value="1"/>
</dbReference>
<evidence type="ECO:0000313" key="3">
    <source>
        <dbReference type="Proteomes" id="UP000528734"/>
    </source>
</evidence>
<dbReference type="AlphaFoldDB" id="A0A7Y4GZH3"/>
<protein>
    <recommendedName>
        <fullName evidence="1">Beta-ketoacyl synthase-like N-terminal domain-containing protein</fullName>
    </recommendedName>
</protein>
<dbReference type="EMBL" id="JAAVLW010000001">
    <property type="protein sequence ID" value="NOJ44696.1"/>
    <property type="molecule type" value="Genomic_DNA"/>
</dbReference>
<name>A0A7Y4GZH3_9BRAD</name>